<dbReference type="AlphaFoldDB" id="A0A1J1IHI7"/>
<protein>
    <submittedName>
        <fullName evidence="1">CLUMA_CG012972, isoform A</fullName>
    </submittedName>
</protein>
<organism evidence="1 2">
    <name type="scientific">Clunio marinus</name>
    <dbReference type="NCBI Taxonomy" id="568069"/>
    <lineage>
        <taxon>Eukaryota</taxon>
        <taxon>Metazoa</taxon>
        <taxon>Ecdysozoa</taxon>
        <taxon>Arthropoda</taxon>
        <taxon>Hexapoda</taxon>
        <taxon>Insecta</taxon>
        <taxon>Pterygota</taxon>
        <taxon>Neoptera</taxon>
        <taxon>Endopterygota</taxon>
        <taxon>Diptera</taxon>
        <taxon>Nematocera</taxon>
        <taxon>Chironomoidea</taxon>
        <taxon>Chironomidae</taxon>
        <taxon>Clunio</taxon>
    </lineage>
</organism>
<dbReference type="OrthoDB" id="1925699at2759"/>
<dbReference type="Pfam" id="PF11901">
    <property type="entry name" value="DM9"/>
    <property type="match status" value="1"/>
</dbReference>
<dbReference type="PANTHER" id="PTHR31649:SF10">
    <property type="entry name" value="IP19903P-RELATED"/>
    <property type="match status" value="1"/>
</dbReference>
<name>A0A1J1IHI7_9DIPT</name>
<evidence type="ECO:0000313" key="2">
    <source>
        <dbReference type="Proteomes" id="UP000183832"/>
    </source>
</evidence>
<reference evidence="1 2" key="1">
    <citation type="submission" date="2015-04" db="EMBL/GenBank/DDBJ databases">
        <authorList>
            <person name="Syromyatnikov M.Y."/>
            <person name="Popov V.N."/>
        </authorList>
    </citation>
    <scope>NUCLEOTIDE SEQUENCE [LARGE SCALE GENOMIC DNA]</scope>
</reference>
<dbReference type="SMART" id="SM00696">
    <property type="entry name" value="DM9"/>
    <property type="match status" value="2"/>
</dbReference>
<dbReference type="InterPro" id="IPR006616">
    <property type="entry name" value="DM9_repeat"/>
</dbReference>
<keyword evidence="2" id="KW-1185">Reference proteome</keyword>
<gene>
    <name evidence="1" type="ORF">CLUMA_CG012972</name>
</gene>
<dbReference type="PANTHER" id="PTHR31649">
    <property type="entry name" value="AGAP009604-PA"/>
    <property type="match status" value="1"/>
</dbReference>
<evidence type="ECO:0000313" key="1">
    <source>
        <dbReference type="EMBL" id="CRK99717.1"/>
    </source>
</evidence>
<dbReference type="EMBL" id="CVRI01000052">
    <property type="protein sequence ID" value="CRK99717.1"/>
    <property type="molecule type" value="Genomic_DNA"/>
</dbReference>
<dbReference type="Proteomes" id="UP000183832">
    <property type="component" value="Unassembled WGS sequence"/>
</dbReference>
<dbReference type="STRING" id="568069.A0A1J1IHI7"/>
<accession>A0A1J1IHI7</accession>
<proteinExistence type="predicted"/>
<sequence>MTGCSWQFCNVAGPFPSNMVRGGIDTDGTVIYIGRAFHEGDMIPAKVMPDKNACYICYGGEEIAKEDFEVLRSGDFVWEFASGGSIPEGAVQSGQTADGEILYIGRALYQGSQTPGKIQITHGCLYIPFGGEEVPITEYEVLCLK</sequence>